<keyword evidence="1" id="KW-1133">Transmembrane helix</keyword>
<organism evidence="2 3">
    <name type="scientific">Candidatus Schekmanbacteria bacterium RIFCSPLOWO2_12_FULL_38_15</name>
    <dbReference type="NCBI Taxonomy" id="1817883"/>
    <lineage>
        <taxon>Bacteria</taxon>
        <taxon>Candidatus Schekmaniibacteriota</taxon>
    </lineage>
</organism>
<dbReference type="Proteomes" id="UP000178082">
    <property type="component" value="Unassembled WGS sequence"/>
</dbReference>
<evidence type="ECO:0000313" key="3">
    <source>
        <dbReference type="Proteomes" id="UP000178082"/>
    </source>
</evidence>
<reference evidence="2 3" key="1">
    <citation type="journal article" date="2016" name="Nat. Commun.">
        <title>Thousands of microbial genomes shed light on interconnected biogeochemical processes in an aquifer system.</title>
        <authorList>
            <person name="Anantharaman K."/>
            <person name="Brown C.T."/>
            <person name="Hug L.A."/>
            <person name="Sharon I."/>
            <person name="Castelle C.J."/>
            <person name="Probst A.J."/>
            <person name="Thomas B.C."/>
            <person name="Singh A."/>
            <person name="Wilkins M.J."/>
            <person name="Karaoz U."/>
            <person name="Brodie E.L."/>
            <person name="Williams K.H."/>
            <person name="Hubbard S.S."/>
            <person name="Banfield J.F."/>
        </authorList>
    </citation>
    <scope>NUCLEOTIDE SEQUENCE [LARGE SCALE GENOMIC DNA]</scope>
</reference>
<keyword evidence="1" id="KW-0472">Membrane</keyword>
<evidence type="ECO:0000313" key="2">
    <source>
        <dbReference type="EMBL" id="OGL55409.1"/>
    </source>
</evidence>
<feature type="transmembrane region" description="Helical" evidence="1">
    <location>
        <begin position="17"/>
        <end position="38"/>
    </location>
</feature>
<evidence type="ECO:0000256" key="1">
    <source>
        <dbReference type="SAM" id="Phobius"/>
    </source>
</evidence>
<gene>
    <name evidence="2" type="ORF">A3G31_01185</name>
</gene>
<accession>A0A1F7SNQ4</accession>
<dbReference type="AlphaFoldDB" id="A0A1F7SNQ4"/>
<proteinExistence type="predicted"/>
<protein>
    <submittedName>
        <fullName evidence="2">Uncharacterized protein</fullName>
    </submittedName>
</protein>
<sequence>MAYILVSDKTKTSASTLILNFSALENILSLPICNLSLIRRFKIGMQKRISKKLTKKLFSKPYQKNFKWRKKNNNSLKEKLIFLNLSQ</sequence>
<name>A0A1F7SNQ4_9BACT</name>
<dbReference type="STRING" id="1817883.A3G31_01185"/>
<keyword evidence="1" id="KW-0812">Transmembrane</keyword>
<comment type="caution">
    <text evidence="2">The sequence shown here is derived from an EMBL/GenBank/DDBJ whole genome shotgun (WGS) entry which is preliminary data.</text>
</comment>
<dbReference type="EMBL" id="MGDI01000001">
    <property type="protein sequence ID" value="OGL55409.1"/>
    <property type="molecule type" value="Genomic_DNA"/>
</dbReference>